<dbReference type="EMBL" id="BSUK01000001">
    <property type="protein sequence ID" value="GMA23897.1"/>
    <property type="molecule type" value="Genomic_DNA"/>
</dbReference>
<organism evidence="1 2">
    <name type="scientific">Luteimicrobium album</name>
    <dbReference type="NCBI Taxonomy" id="1054550"/>
    <lineage>
        <taxon>Bacteria</taxon>
        <taxon>Bacillati</taxon>
        <taxon>Actinomycetota</taxon>
        <taxon>Actinomycetes</taxon>
        <taxon>Micrococcales</taxon>
        <taxon>Luteimicrobium</taxon>
    </lineage>
</organism>
<name>A0ABQ6I0Z6_9MICO</name>
<evidence type="ECO:0000313" key="2">
    <source>
        <dbReference type="Proteomes" id="UP001157091"/>
    </source>
</evidence>
<protein>
    <recommendedName>
        <fullName evidence="3">DUF2993 domain-containing protein</fullName>
    </recommendedName>
</protein>
<accession>A0ABQ6I0Z6</accession>
<dbReference type="InterPro" id="IPR021373">
    <property type="entry name" value="DUF2993"/>
</dbReference>
<comment type="caution">
    <text evidence="1">The sequence shown here is derived from an EMBL/GenBank/DDBJ whole genome shotgun (WGS) entry which is preliminary data.</text>
</comment>
<evidence type="ECO:0000313" key="1">
    <source>
        <dbReference type="EMBL" id="GMA23897.1"/>
    </source>
</evidence>
<reference evidence="2" key="1">
    <citation type="journal article" date="2019" name="Int. J. Syst. Evol. Microbiol.">
        <title>The Global Catalogue of Microorganisms (GCM) 10K type strain sequencing project: providing services to taxonomists for standard genome sequencing and annotation.</title>
        <authorList>
            <consortium name="The Broad Institute Genomics Platform"/>
            <consortium name="The Broad Institute Genome Sequencing Center for Infectious Disease"/>
            <person name="Wu L."/>
            <person name="Ma J."/>
        </authorList>
    </citation>
    <scope>NUCLEOTIDE SEQUENCE [LARGE SCALE GENOMIC DNA]</scope>
    <source>
        <strain evidence="2">NBRC 106348</strain>
    </source>
</reference>
<evidence type="ECO:0008006" key="3">
    <source>
        <dbReference type="Google" id="ProtNLM"/>
    </source>
</evidence>
<gene>
    <name evidence="1" type="ORF">GCM10025864_16560</name>
</gene>
<keyword evidence="2" id="KW-1185">Reference proteome</keyword>
<dbReference type="RefSeq" id="WP_284292802.1">
    <property type="nucleotide sequence ID" value="NZ_BSUK01000001.1"/>
</dbReference>
<dbReference type="Proteomes" id="UP001157091">
    <property type="component" value="Unassembled WGS sequence"/>
</dbReference>
<proteinExistence type="predicted"/>
<dbReference type="Pfam" id="PF11209">
    <property type="entry name" value="LmeA"/>
    <property type="match status" value="1"/>
</dbReference>
<sequence length="233" mass="23261">MRFLRRLLITVVVLALLAVAADRVACWAFERTFAREATAQTDANGVSASIHGFPFLTQLWNGSLDDVTVRAGSASLGGTTVTDVDVDGSGVSLTSPYVVTDGTVHATVPVATLEQVVAQRTGSDVTIAATDDGLVATTKVLGIGVGLVLDPKVSGGALAVDVKGAKIAGATVSADSLPGGLANTVSGLKVPLDLPKGVTLTGADVVPASGDDDGGVRVSATGSDVALEHLASS</sequence>